<reference evidence="2" key="2">
    <citation type="journal article" date="2023" name="BMC Genomics">
        <title>Pest status, molecular evolution, and epigenetic factors derived from the genome assembly of Frankliniella fusca, a thysanopteran phytovirus vector.</title>
        <authorList>
            <person name="Catto M.A."/>
            <person name="Labadie P.E."/>
            <person name="Jacobson A.L."/>
            <person name="Kennedy G.G."/>
            <person name="Srinivasan R."/>
            <person name="Hunt B.G."/>
        </authorList>
    </citation>
    <scope>NUCLEOTIDE SEQUENCE</scope>
    <source>
        <strain evidence="2">PL_HMW_Pooled</strain>
    </source>
</reference>
<keyword evidence="2" id="KW-0436">Ligase</keyword>
<dbReference type="GO" id="GO:0016874">
    <property type="term" value="F:ligase activity"/>
    <property type="evidence" value="ECO:0007669"/>
    <property type="project" value="UniProtKB-KW"/>
</dbReference>
<dbReference type="EMBL" id="JAHWGI010000255">
    <property type="protein sequence ID" value="KAK3911248.1"/>
    <property type="molecule type" value="Genomic_DNA"/>
</dbReference>
<dbReference type="PANTHER" id="PTHR21398:SF7">
    <property type="entry name" value="LP19941P"/>
    <property type="match status" value="1"/>
</dbReference>
<dbReference type="AlphaFoldDB" id="A0AAE1GYN9"/>
<keyword evidence="3" id="KW-1185">Reference proteome</keyword>
<reference evidence="2" key="1">
    <citation type="submission" date="2021-07" db="EMBL/GenBank/DDBJ databases">
        <authorList>
            <person name="Catto M.A."/>
            <person name="Jacobson A."/>
            <person name="Kennedy G."/>
            <person name="Labadie P."/>
            <person name="Hunt B.G."/>
            <person name="Srinivasan R."/>
        </authorList>
    </citation>
    <scope>NUCLEOTIDE SEQUENCE</scope>
    <source>
        <strain evidence="2">PL_HMW_Pooled</strain>
        <tissue evidence="2">Head</tissue>
    </source>
</reference>
<feature type="signal peptide" evidence="1">
    <location>
        <begin position="1"/>
        <end position="18"/>
    </location>
</feature>
<dbReference type="Proteomes" id="UP001219518">
    <property type="component" value="Unassembled WGS sequence"/>
</dbReference>
<evidence type="ECO:0000313" key="3">
    <source>
        <dbReference type="Proteomes" id="UP001219518"/>
    </source>
</evidence>
<organism evidence="2 3">
    <name type="scientific">Frankliniella fusca</name>
    <dbReference type="NCBI Taxonomy" id="407009"/>
    <lineage>
        <taxon>Eukaryota</taxon>
        <taxon>Metazoa</taxon>
        <taxon>Ecdysozoa</taxon>
        <taxon>Arthropoda</taxon>
        <taxon>Hexapoda</taxon>
        <taxon>Insecta</taxon>
        <taxon>Pterygota</taxon>
        <taxon>Neoptera</taxon>
        <taxon>Paraneoptera</taxon>
        <taxon>Thysanoptera</taxon>
        <taxon>Terebrantia</taxon>
        <taxon>Thripoidea</taxon>
        <taxon>Thripidae</taxon>
        <taxon>Frankliniella</taxon>
    </lineage>
</organism>
<sequence>MCRALVVVVVVVCCGVAALAPGPGRGRLLSRQRRYLTFPEGATFNLALCMSNKARVLADTGIFTEGVAWGCSYDLPNNTQALASAGAGVEPGAAGALLRRKDRTDLYRRVERAVDSAGLDGHLCMLRAVCEAENMLSPRAHLVMEMLRIALAMPLDHVTAREPQHHRDYIMARHNGLHGVDCGEVYPQCPISLLGLATSLVPSSM</sequence>
<accession>A0AAE1GYN9</accession>
<name>A0AAE1GYN9_9NEOP</name>
<evidence type="ECO:0000313" key="2">
    <source>
        <dbReference type="EMBL" id="KAK3911248.1"/>
    </source>
</evidence>
<dbReference type="Pfam" id="PF07841">
    <property type="entry name" value="DM4_12"/>
    <property type="match status" value="1"/>
</dbReference>
<protein>
    <submittedName>
        <fullName evidence="2">Glutamate--tRNA ligase</fullName>
    </submittedName>
</protein>
<dbReference type="SMART" id="SM00718">
    <property type="entry name" value="DM4_12"/>
    <property type="match status" value="1"/>
</dbReference>
<keyword evidence="1" id="KW-0732">Signal</keyword>
<proteinExistence type="predicted"/>
<evidence type="ECO:0000256" key="1">
    <source>
        <dbReference type="SAM" id="SignalP"/>
    </source>
</evidence>
<feature type="chain" id="PRO_5042106007" evidence="1">
    <location>
        <begin position="19"/>
        <end position="205"/>
    </location>
</feature>
<dbReference type="InterPro" id="IPR006631">
    <property type="entry name" value="DM4_12"/>
</dbReference>
<dbReference type="PANTHER" id="PTHR21398">
    <property type="entry name" value="AGAP007094-PA"/>
    <property type="match status" value="1"/>
</dbReference>
<comment type="caution">
    <text evidence="2">The sequence shown here is derived from an EMBL/GenBank/DDBJ whole genome shotgun (WGS) entry which is preliminary data.</text>
</comment>
<gene>
    <name evidence="2" type="ORF">KUF71_004377</name>
</gene>